<dbReference type="RefSeq" id="WP_274337321.1">
    <property type="nucleotide sequence ID" value="NZ_CP118101.1"/>
</dbReference>
<dbReference type="InterPro" id="IPR021338">
    <property type="entry name" value="DUF2953"/>
</dbReference>
<dbReference type="Proteomes" id="UP001220962">
    <property type="component" value="Chromosome"/>
</dbReference>
<accession>A0AAX3MUL2</accession>
<feature type="transmembrane region" description="Helical" evidence="1">
    <location>
        <begin position="6"/>
        <end position="27"/>
    </location>
</feature>
<keyword evidence="1" id="KW-1133">Transmembrane helix</keyword>
<keyword evidence="1" id="KW-0812">Transmembrane</keyword>
<evidence type="ECO:0000313" key="3">
    <source>
        <dbReference type="EMBL" id="WDI00989.1"/>
    </source>
</evidence>
<dbReference type="AlphaFoldDB" id="A0AAX3MUL2"/>
<organism evidence="2 4">
    <name type="scientific">Paenibacillus urinalis</name>
    <dbReference type="NCBI Taxonomy" id="521520"/>
    <lineage>
        <taxon>Bacteria</taxon>
        <taxon>Bacillati</taxon>
        <taxon>Bacillota</taxon>
        <taxon>Bacilli</taxon>
        <taxon>Bacillales</taxon>
        <taxon>Paenibacillaceae</taxon>
        <taxon>Paenibacillus</taxon>
    </lineage>
</organism>
<dbReference type="Proteomes" id="UP001221519">
    <property type="component" value="Chromosome"/>
</dbReference>
<proteinExistence type="predicted"/>
<keyword evidence="1" id="KW-0472">Membrane</keyword>
<gene>
    <name evidence="2" type="ORF">PUW23_17275</name>
    <name evidence="3" type="ORF">PUW25_17115</name>
</gene>
<evidence type="ECO:0000256" key="1">
    <source>
        <dbReference type="SAM" id="Phobius"/>
    </source>
</evidence>
<protein>
    <submittedName>
        <fullName evidence="2">DUF2953 domain-containing protein</fullName>
    </submittedName>
</protein>
<dbReference type="EMBL" id="CP118108">
    <property type="protein sequence ID" value="WDI00989.1"/>
    <property type="molecule type" value="Genomic_DNA"/>
</dbReference>
<name>A0AAX3MUL2_9BACL</name>
<sequence>MWIWIGAGILFVIILLIVLVLVSRIHIHLVVKSANNKQEVHVQLKMLYGILRMTKEVPEQKIQELKAKLLKKLEGAMSDQLNGSNEQKESVLPDEKHGKKGIWHQFLALLKSAYALKIWDTAPFASIRILQLRWNTRIGTEDVVLTSVATGILWGIKNTLLGWLSHKVRLLEMPQLDISPNWTEQWDLKTDFEIRACIRFAKAMRLSNMLTKRLAEAHGGIMAWRRDLEEEA</sequence>
<dbReference type="EMBL" id="CP118101">
    <property type="protein sequence ID" value="WDH81275.1"/>
    <property type="molecule type" value="Genomic_DNA"/>
</dbReference>
<evidence type="ECO:0000313" key="5">
    <source>
        <dbReference type="Proteomes" id="UP001221519"/>
    </source>
</evidence>
<keyword evidence="5" id="KW-1185">Reference proteome</keyword>
<reference evidence="2 5" key="1">
    <citation type="submission" date="2023-02" db="EMBL/GenBank/DDBJ databases">
        <title>Pathogen: clinical or host-associated sample.</title>
        <authorList>
            <person name="Hergert J."/>
            <person name="Casey R."/>
            <person name="Wagner J."/>
            <person name="Young E.L."/>
            <person name="Oakeson K.F."/>
        </authorList>
    </citation>
    <scope>NUCLEOTIDE SEQUENCE</scope>
    <source>
        <strain evidence="3 5">2022CK-00829</strain>
        <strain evidence="2">2022CK-00830</strain>
    </source>
</reference>
<dbReference type="Pfam" id="PF11167">
    <property type="entry name" value="DUF2953"/>
    <property type="match status" value="1"/>
</dbReference>
<evidence type="ECO:0000313" key="2">
    <source>
        <dbReference type="EMBL" id="WDH81275.1"/>
    </source>
</evidence>
<evidence type="ECO:0000313" key="4">
    <source>
        <dbReference type="Proteomes" id="UP001220962"/>
    </source>
</evidence>